<feature type="compositionally biased region" description="Basic and acidic residues" evidence="1">
    <location>
        <begin position="53"/>
        <end position="81"/>
    </location>
</feature>
<accession>A0A2H0BUG6</accession>
<dbReference type="NCBIfam" id="TIGR04272">
    <property type="entry name" value="cxxc_cxxc_Mbark"/>
    <property type="match status" value="1"/>
</dbReference>
<evidence type="ECO:0000256" key="1">
    <source>
        <dbReference type="SAM" id="MobiDB-lite"/>
    </source>
</evidence>
<feature type="region of interest" description="Disordered" evidence="1">
    <location>
        <begin position="1"/>
        <end position="24"/>
    </location>
</feature>
<dbReference type="AlphaFoldDB" id="A0A2H0BUG6"/>
<evidence type="ECO:0000259" key="2">
    <source>
        <dbReference type="Pfam" id="PF23477"/>
    </source>
</evidence>
<comment type="caution">
    <text evidence="3">The sequence shown here is derived from an EMBL/GenBank/DDBJ whole genome shotgun (WGS) entry which is preliminary data.</text>
</comment>
<organism evidence="3 4">
    <name type="scientific">Candidatus Roizmanbacteria bacterium CG22_combo_CG10-13_8_21_14_all_38_20</name>
    <dbReference type="NCBI Taxonomy" id="1974862"/>
    <lineage>
        <taxon>Bacteria</taxon>
        <taxon>Candidatus Roizmaniibacteriota</taxon>
    </lineage>
</organism>
<proteinExistence type="predicted"/>
<name>A0A2H0BUG6_9BACT</name>
<dbReference type="EMBL" id="PCTA01000030">
    <property type="protein sequence ID" value="PIP61323.1"/>
    <property type="molecule type" value="Genomic_DNA"/>
</dbReference>
<dbReference type="Proteomes" id="UP000231246">
    <property type="component" value="Unassembled WGS sequence"/>
</dbReference>
<evidence type="ECO:0000313" key="4">
    <source>
        <dbReference type="Proteomes" id="UP000231246"/>
    </source>
</evidence>
<reference evidence="3 4" key="1">
    <citation type="submission" date="2017-09" db="EMBL/GenBank/DDBJ databases">
        <title>Depth-based differentiation of microbial function through sediment-hosted aquifers and enrichment of novel symbionts in the deep terrestrial subsurface.</title>
        <authorList>
            <person name="Probst A.J."/>
            <person name="Ladd B."/>
            <person name="Jarett J.K."/>
            <person name="Geller-Mcgrath D.E."/>
            <person name="Sieber C.M."/>
            <person name="Emerson J.B."/>
            <person name="Anantharaman K."/>
            <person name="Thomas B.C."/>
            <person name="Malmstrom R."/>
            <person name="Stieglmeier M."/>
            <person name="Klingl A."/>
            <person name="Woyke T."/>
            <person name="Ryan C.M."/>
            <person name="Banfield J.F."/>
        </authorList>
    </citation>
    <scope>NUCLEOTIDE SEQUENCE [LARGE SCALE GENOMIC DNA]</scope>
    <source>
        <strain evidence="3">CG22_combo_CG10-13_8_21_14_all_38_20</strain>
    </source>
</reference>
<protein>
    <recommendedName>
        <fullName evidence="2">CxxC-x17-CxxC domain-containing protein</fullName>
    </recommendedName>
</protein>
<sequence length="140" mass="15827">MGNFRYENKSRDNRDDRGPRRTELHDAVCDDCGKNCKVPFRPTSGKPIFCSDCFDKKGGGNNDRPDRRDSRGGDRRNDRPRPPHSSPSDPNISRLVEKIDILNSKLDQIIDLANSIITTKERPKKVAPVKEVIPVVEKTA</sequence>
<dbReference type="Pfam" id="PF23477">
    <property type="entry name" value="zf_Tbcl_2"/>
    <property type="match status" value="1"/>
</dbReference>
<dbReference type="InterPro" id="IPR026363">
    <property type="entry name" value="CxxC-x17-CxxC_dom"/>
</dbReference>
<feature type="region of interest" description="Disordered" evidence="1">
    <location>
        <begin position="51"/>
        <end position="93"/>
    </location>
</feature>
<evidence type="ECO:0000313" key="3">
    <source>
        <dbReference type="EMBL" id="PIP61323.1"/>
    </source>
</evidence>
<gene>
    <name evidence="3" type="ORF">COW99_04900</name>
</gene>
<feature type="domain" description="CxxC-x17-CxxC" evidence="2">
    <location>
        <begin position="23"/>
        <end position="57"/>
    </location>
</feature>